<dbReference type="EnsemblPlants" id="PGSC0003DMT400088486">
    <property type="protein sequence ID" value="PGSC0003DMT400088486"/>
    <property type="gene ID" value="PGSC0003DMG400038057"/>
</dbReference>
<organism evidence="1 2">
    <name type="scientific">Solanum tuberosum</name>
    <name type="common">Potato</name>
    <dbReference type="NCBI Taxonomy" id="4113"/>
    <lineage>
        <taxon>Eukaryota</taxon>
        <taxon>Viridiplantae</taxon>
        <taxon>Streptophyta</taxon>
        <taxon>Embryophyta</taxon>
        <taxon>Tracheophyta</taxon>
        <taxon>Spermatophyta</taxon>
        <taxon>Magnoliopsida</taxon>
        <taxon>eudicotyledons</taxon>
        <taxon>Gunneridae</taxon>
        <taxon>Pentapetalae</taxon>
        <taxon>asterids</taxon>
        <taxon>lamiids</taxon>
        <taxon>Solanales</taxon>
        <taxon>Solanaceae</taxon>
        <taxon>Solanoideae</taxon>
        <taxon>Solaneae</taxon>
        <taxon>Solanum</taxon>
    </lineage>
</organism>
<sequence length="111" mass="12471">MLTQETSIDGPSMDLWSILVKHRSWLENFNQSMKAGPWGVDPPTDRRFHRGPCLDQLLRLLSTAPPTVHRSTHRPWLVLVDGTCNFPTTVICLVSNPGCYIISPLGSFVLE</sequence>
<dbReference type="InParanoid" id="M1DG28"/>
<reference evidence="1" key="2">
    <citation type="submission" date="2015-06" db="UniProtKB">
        <authorList>
            <consortium name="EnsemblPlants"/>
        </authorList>
    </citation>
    <scope>IDENTIFICATION</scope>
    <source>
        <strain evidence="1">DM1-3 516 R44</strain>
    </source>
</reference>
<proteinExistence type="predicted"/>
<evidence type="ECO:0000313" key="1">
    <source>
        <dbReference type="EnsemblPlants" id="PGSC0003DMT400088486"/>
    </source>
</evidence>
<dbReference type="Proteomes" id="UP000011115">
    <property type="component" value="Unassembled WGS sequence"/>
</dbReference>
<dbReference type="PaxDb" id="4113-PGSC0003DMT400088486"/>
<dbReference type="AlphaFoldDB" id="M1DG28"/>
<evidence type="ECO:0000313" key="2">
    <source>
        <dbReference type="Proteomes" id="UP000011115"/>
    </source>
</evidence>
<dbReference type="Gramene" id="PGSC0003DMT400088486">
    <property type="protein sequence ID" value="PGSC0003DMT400088486"/>
    <property type="gene ID" value="PGSC0003DMG400038057"/>
</dbReference>
<protein>
    <submittedName>
        <fullName evidence="1">Uncharacterized protein</fullName>
    </submittedName>
</protein>
<dbReference type="HOGENOM" id="CLU_2162916_0_0_1"/>
<name>M1DG28_SOLTU</name>
<keyword evidence="2" id="KW-1185">Reference proteome</keyword>
<accession>M1DG28</accession>
<reference evidence="2" key="1">
    <citation type="journal article" date="2011" name="Nature">
        <title>Genome sequence and analysis of the tuber crop potato.</title>
        <authorList>
            <consortium name="The Potato Genome Sequencing Consortium"/>
        </authorList>
    </citation>
    <scope>NUCLEOTIDE SEQUENCE [LARGE SCALE GENOMIC DNA]</scope>
    <source>
        <strain evidence="2">cv. DM1-3 516 R44</strain>
    </source>
</reference>